<sequence>MVVLYQVTQAHTCDPRIVRCPIDNKKVEFCVTMSMSTFGSYYDFQKTGAIGNHYEQLINSCPKCHFSGFLSDFEKDYSNAEMHKLTTFLEKYKNIAITDAKECEIAAEIKAFLNEPNDAISNCYLLGSYLVRSETTKTEYRILLQQNTCTYLLKAIDAKEYEDKKVATIYYLIGEMYRRTADFDNAINYYNQAIANENKQEWIEQVANQMKDLALKKDADNNI</sequence>
<feature type="repeat" description="TPR" evidence="1">
    <location>
        <begin position="167"/>
        <end position="200"/>
    </location>
</feature>
<comment type="caution">
    <text evidence="2">The sequence shown here is derived from an EMBL/GenBank/DDBJ whole genome shotgun (WGS) entry which is preliminary data.</text>
</comment>
<evidence type="ECO:0008006" key="4">
    <source>
        <dbReference type="Google" id="ProtNLM"/>
    </source>
</evidence>
<dbReference type="Gene3D" id="1.25.40.10">
    <property type="entry name" value="Tetratricopeptide repeat domain"/>
    <property type="match status" value="1"/>
</dbReference>
<dbReference type="PROSITE" id="PS50005">
    <property type="entry name" value="TPR"/>
    <property type="match status" value="1"/>
</dbReference>
<dbReference type="SMART" id="SM00028">
    <property type="entry name" value="TPR"/>
    <property type="match status" value="1"/>
</dbReference>
<name>A0ABQ5MF51_9FLAO</name>
<protein>
    <recommendedName>
        <fullName evidence="4">DUF2225 domain-containing protein</fullName>
    </recommendedName>
</protein>
<keyword evidence="1" id="KW-0802">TPR repeat</keyword>
<dbReference type="Proteomes" id="UP001143543">
    <property type="component" value="Unassembled WGS sequence"/>
</dbReference>
<dbReference type="InterPro" id="IPR019734">
    <property type="entry name" value="TPR_rpt"/>
</dbReference>
<gene>
    <name evidence="2" type="ORF">Y10_03600</name>
</gene>
<evidence type="ECO:0000313" key="3">
    <source>
        <dbReference type="Proteomes" id="UP001143543"/>
    </source>
</evidence>
<proteinExistence type="predicted"/>
<dbReference type="InterPro" id="IPR011990">
    <property type="entry name" value="TPR-like_helical_dom_sf"/>
</dbReference>
<dbReference type="InterPro" id="IPR018708">
    <property type="entry name" value="DUF2225"/>
</dbReference>
<organism evidence="2 3">
    <name type="scientific">Neptunitalea lumnitzerae</name>
    <dbReference type="NCBI Taxonomy" id="2965509"/>
    <lineage>
        <taxon>Bacteria</taxon>
        <taxon>Pseudomonadati</taxon>
        <taxon>Bacteroidota</taxon>
        <taxon>Flavobacteriia</taxon>
        <taxon>Flavobacteriales</taxon>
        <taxon>Flavobacteriaceae</taxon>
        <taxon>Neptunitalea</taxon>
    </lineage>
</organism>
<reference evidence="2" key="1">
    <citation type="submission" date="2022-07" db="EMBL/GenBank/DDBJ databases">
        <title>Taxonomy of Novel Oxalotrophic and Methylotrophic Bacteria.</title>
        <authorList>
            <person name="Sahin N."/>
            <person name="Tani A."/>
        </authorList>
    </citation>
    <scope>NUCLEOTIDE SEQUENCE</scope>
    <source>
        <strain evidence="2">Y10</strain>
    </source>
</reference>
<keyword evidence="3" id="KW-1185">Reference proteome</keyword>
<dbReference type="Pfam" id="PF09986">
    <property type="entry name" value="DUF2225"/>
    <property type="match status" value="1"/>
</dbReference>
<accession>A0ABQ5MF51</accession>
<dbReference type="EMBL" id="BRVO01000001">
    <property type="protein sequence ID" value="GLB47992.1"/>
    <property type="molecule type" value="Genomic_DNA"/>
</dbReference>
<evidence type="ECO:0000256" key="1">
    <source>
        <dbReference type="PROSITE-ProRule" id="PRU00339"/>
    </source>
</evidence>
<evidence type="ECO:0000313" key="2">
    <source>
        <dbReference type="EMBL" id="GLB47992.1"/>
    </source>
</evidence>